<gene>
    <name evidence="2" type="ORF">WH47_03604</name>
</gene>
<dbReference type="STRING" id="597456.A0A0L7RIG2"/>
<name>A0A0L7RIG2_9HYME</name>
<accession>A0A0L7RIG2</accession>
<evidence type="ECO:0000313" key="3">
    <source>
        <dbReference type="Proteomes" id="UP000053825"/>
    </source>
</evidence>
<evidence type="ECO:0000256" key="1">
    <source>
        <dbReference type="SAM" id="MobiDB-lite"/>
    </source>
</evidence>
<reference evidence="2 3" key="1">
    <citation type="submission" date="2015-07" db="EMBL/GenBank/DDBJ databases">
        <title>The genome of Habropoda laboriosa.</title>
        <authorList>
            <person name="Pan H."/>
            <person name="Kapheim K."/>
        </authorList>
    </citation>
    <scope>NUCLEOTIDE SEQUENCE [LARGE SCALE GENOMIC DNA]</scope>
    <source>
        <strain evidence="2">0110345459</strain>
    </source>
</reference>
<keyword evidence="3" id="KW-1185">Reference proteome</keyword>
<dbReference type="AlphaFoldDB" id="A0A0L7RIG2"/>
<organism evidence="2 3">
    <name type="scientific">Habropoda laboriosa</name>
    <dbReference type="NCBI Taxonomy" id="597456"/>
    <lineage>
        <taxon>Eukaryota</taxon>
        <taxon>Metazoa</taxon>
        <taxon>Ecdysozoa</taxon>
        <taxon>Arthropoda</taxon>
        <taxon>Hexapoda</taxon>
        <taxon>Insecta</taxon>
        <taxon>Pterygota</taxon>
        <taxon>Neoptera</taxon>
        <taxon>Endopterygota</taxon>
        <taxon>Hymenoptera</taxon>
        <taxon>Apocrita</taxon>
        <taxon>Aculeata</taxon>
        <taxon>Apoidea</taxon>
        <taxon>Anthophila</taxon>
        <taxon>Apidae</taxon>
        <taxon>Habropoda</taxon>
    </lineage>
</organism>
<dbReference type="Proteomes" id="UP000053825">
    <property type="component" value="Unassembled WGS sequence"/>
</dbReference>
<dbReference type="EMBL" id="KQ414584">
    <property type="protein sequence ID" value="KOC70588.1"/>
    <property type="molecule type" value="Genomic_DNA"/>
</dbReference>
<feature type="region of interest" description="Disordered" evidence="1">
    <location>
        <begin position="13"/>
        <end position="36"/>
    </location>
</feature>
<evidence type="ECO:0000313" key="2">
    <source>
        <dbReference type="EMBL" id="KOC70588.1"/>
    </source>
</evidence>
<protein>
    <submittedName>
        <fullName evidence="2">Uncharacterized protein</fullName>
    </submittedName>
</protein>
<dbReference type="OrthoDB" id="46583at2759"/>
<sequence>MIFSIDSLTVEGEAPKIPNNRKMRKKDTFDPQEPEDVDLQTVKNLKQRLKQETKRPSYKYQSELFINDDRKVEPIEEWAIPGQDILVYVRIYHPFAQRPKNGPKKECGSLLRLNNVLAILGSQTLAHLRDKISCIADHSISKECSNNLDNAIGPMAKVTYPSIVFN</sequence>
<proteinExistence type="predicted"/>